<dbReference type="Proteomes" id="UP000195402">
    <property type="component" value="Unassembled WGS sequence"/>
</dbReference>
<name>A0A200Q4T0_MACCD</name>
<dbReference type="PANTHER" id="PTHR38936">
    <property type="entry name" value="TITIN-LIKE ISOFORM X2"/>
    <property type="match status" value="1"/>
</dbReference>
<evidence type="ECO:0000256" key="1">
    <source>
        <dbReference type="SAM" id="Coils"/>
    </source>
</evidence>
<dbReference type="OMA" id="LECAHAK"/>
<feature type="region of interest" description="Disordered" evidence="2">
    <location>
        <begin position="98"/>
        <end position="117"/>
    </location>
</feature>
<evidence type="ECO:0000256" key="2">
    <source>
        <dbReference type="SAM" id="MobiDB-lite"/>
    </source>
</evidence>
<keyword evidence="4" id="KW-1185">Reference proteome</keyword>
<evidence type="ECO:0000313" key="3">
    <source>
        <dbReference type="EMBL" id="OVA05490.1"/>
    </source>
</evidence>
<feature type="region of interest" description="Disordered" evidence="2">
    <location>
        <begin position="1"/>
        <end position="33"/>
    </location>
</feature>
<reference evidence="3 4" key="1">
    <citation type="journal article" date="2017" name="Mol. Plant">
        <title>The Genome of Medicinal Plant Macleaya cordata Provides New Insights into Benzylisoquinoline Alkaloids Metabolism.</title>
        <authorList>
            <person name="Liu X."/>
            <person name="Liu Y."/>
            <person name="Huang P."/>
            <person name="Ma Y."/>
            <person name="Qing Z."/>
            <person name="Tang Q."/>
            <person name="Cao H."/>
            <person name="Cheng P."/>
            <person name="Zheng Y."/>
            <person name="Yuan Z."/>
            <person name="Zhou Y."/>
            <person name="Liu J."/>
            <person name="Tang Z."/>
            <person name="Zhuo Y."/>
            <person name="Zhang Y."/>
            <person name="Yu L."/>
            <person name="Huang J."/>
            <person name="Yang P."/>
            <person name="Peng Q."/>
            <person name="Zhang J."/>
            <person name="Jiang W."/>
            <person name="Zhang Z."/>
            <person name="Lin K."/>
            <person name="Ro D.K."/>
            <person name="Chen X."/>
            <person name="Xiong X."/>
            <person name="Shang Y."/>
            <person name="Huang S."/>
            <person name="Zeng J."/>
        </authorList>
    </citation>
    <scope>NUCLEOTIDE SEQUENCE [LARGE SCALE GENOMIC DNA]</scope>
    <source>
        <strain evidence="4">cv. BLH2017</strain>
        <tissue evidence="3">Root</tissue>
    </source>
</reference>
<accession>A0A200Q4T0</accession>
<dbReference type="OrthoDB" id="1937314at2759"/>
<comment type="caution">
    <text evidence="3">The sequence shown here is derived from an EMBL/GenBank/DDBJ whole genome shotgun (WGS) entry which is preliminary data.</text>
</comment>
<feature type="region of interest" description="Disordered" evidence="2">
    <location>
        <begin position="234"/>
        <end position="283"/>
    </location>
</feature>
<dbReference type="PANTHER" id="PTHR38936:SF1">
    <property type="entry name" value="DUF641 DOMAIN-CONTAINING PROTEIN"/>
    <property type="match status" value="1"/>
</dbReference>
<feature type="compositionally biased region" description="Polar residues" evidence="2">
    <location>
        <begin position="8"/>
        <end position="17"/>
    </location>
</feature>
<protein>
    <submittedName>
        <fullName evidence="3">Uncharacterized protein</fullName>
    </submittedName>
</protein>
<feature type="coiled-coil region" evidence="1">
    <location>
        <begin position="162"/>
        <end position="196"/>
    </location>
</feature>
<dbReference type="AlphaFoldDB" id="A0A200Q4T0"/>
<evidence type="ECO:0000313" key="4">
    <source>
        <dbReference type="Proteomes" id="UP000195402"/>
    </source>
</evidence>
<dbReference type="InParanoid" id="A0A200Q4T0"/>
<sequence length="283" mass="31491">MGRRPGSTKKNQGNQMIDLSVKDQLESENPSSKRINVSTEVTAELTNVALLEKETLENVISPRRSQRINNAAPAPSSQHRDIQAVVENIEPVIENIEGSESGEEDQQCFGEKNNKPESTEEKIDRLFQLIEEQRKTIKALGADKSCPSQNLSQAEIRLEMKINKYKNMYVDSQKKIKDLEEENYDLMKKLECAHAKLEGYEKGQHVFSEVMEKLKDVFFLSSLTKTTDTVLGISSPRPIAAGQAPPNLSSEAKTQAAKRKKGDKGEASSQAGKRMKDANGNGK</sequence>
<gene>
    <name evidence="3" type="ORF">BVC80_441g266</name>
</gene>
<keyword evidence="1" id="KW-0175">Coiled coil</keyword>
<organism evidence="3 4">
    <name type="scientific">Macleaya cordata</name>
    <name type="common">Five-seeded plume-poppy</name>
    <name type="synonym">Bocconia cordata</name>
    <dbReference type="NCBI Taxonomy" id="56857"/>
    <lineage>
        <taxon>Eukaryota</taxon>
        <taxon>Viridiplantae</taxon>
        <taxon>Streptophyta</taxon>
        <taxon>Embryophyta</taxon>
        <taxon>Tracheophyta</taxon>
        <taxon>Spermatophyta</taxon>
        <taxon>Magnoliopsida</taxon>
        <taxon>Ranunculales</taxon>
        <taxon>Papaveraceae</taxon>
        <taxon>Papaveroideae</taxon>
        <taxon>Macleaya</taxon>
    </lineage>
</organism>
<dbReference type="EMBL" id="MVGT01003118">
    <property type="protein sequence ID" value="OVA05490.1"/>
    <property type="molecule type" value="Genomic_DNA"/>
</dbReference>
<proteinExistence type="predicted"/>